<dbReference type="Pfam" id="PF03968">
    <property type="entry name" value="LptD_N"/>
    <property type="match status" value="1"/>
</dbReference>
<dbReference type="InterPro" id="IPR050218">
    <property type="entry name" value="LptD"/>
</dbReference>
<dbReference type="GO" id="GO:0015920">
    <property type="term" value="P:lipopolysaccharide transport"/>
    <property type="evidence" value="ECO:0007669"/>
    <property type="project" value="InterPro"/>
</dbReference>
<dbReference type="Pfam" id="PF04453">
    <property type="entry name" value="LptD"/>
    <property type="match status" value="1"/>
</dbReference>
<accession>A0A7R6PLN5</accession>
<evidence type="ECO:0000256" key="2">
    <source>
        <dbReference type="ARBA" id="ARBA00023136"/>
    </source>
</evidence>
<dbReference type="PANTHER" id="PTHR30189:SF1">
    <property type="entry name" value="LPS-ASSEMBLY PROTEIN LPTD"/>
    <property type="match status" value="1"/>
</dbReference>
<dbReference type="GO" id="GO:1990351">
    <property type="term" value="C:transporter complex"/>
    <property type="evidence" value="ECO:0007669"/>
    <property type="project" value="TreeGrafter"/>
</dbReference>
<comment type="subunit">
    <text evidence="4">Component of the lipopolysaccharide transport and assembly complex. Interacts with LptE and LptA.</text>
</comment>
<dbReference type="Proteomes" id="UP000595332">
    <property type="component" value="Chromosome"/>
</dbReference>
<feature type="region of interest" description="Disordered" evidence="5">
    <location>
        <begin position="94"/>
        <end position="142"/>
    </location>
</feature>
<feature type="domain" description="Organic solvent tolerance-like N-terminal" evidence="6">
    <location>
        <begin position="199"/>
        <end position="319"/>
    </location>
</feature>
<dbReference type="KEGG" id="njp:NEJAP_0780"/>
<comment type="function">
    <text evidence="4">Together with LptE, is involved in the assembly of lipopolysaccharide (LPS) at the surface of the outer membrane.</text>
</comment>
<evidence type="ECO:0000259" key="6">
    <source>
        <dbReference type="Pfam" id="PF03968"/>
    </source>
</evidence>
<dbReference type="PANTHER" id="PTHR30189">
    <property type="entry name" value="LPS-ASSEMBLY PROTEIN"/>
    <property type="match status" value="1"/>
</dbReference>
<evidence type="ECO:0000256" key="3">
    <source>
        <dbReference type="ARBA" id="ARBA00023237"/>
    </source>
</evidence>
<comment type="similarity">
    <text evidence="4">Belongs to the LptD family.</text>
</comment>
<dbReference type="GO" id="GO:0009279">
    <property type="term" value="C:cell outer membrane"/>
    <property type="evidence" value="ECO:0007669"/>
    <property type="project" value="UniProtKB-SubCell"/>
</dbReference>
<organism evidence="8 9">
    <name type="scientific">Neptunomonas japonica JAMM 1380</name>
    <dbReference type="NCBI Taxonomy" id="1441457"/>
    <lineage>
        <taxon>Bacteria</taxon>
        <taxon>Pseudomonadati</taxon>
        <taxon>Pseudomonadota</taxon>
        <taxon>Gammaproteobacteria</taxon>
        <taxon>Oceanospirillales</taxon>
        <taxon>Oceanospirillaceae</taxon>
        <taxon>Neptunomonas</taxon>
    </lineage>
</organism>
<evidence type="ECO:0000313" key="8">
    <source>
        <dbReference type="EMBL" id="BBB28737.1"/>
    </source>
</evidence>
<feature type="domain" description="LptD C-terminal" evidence="7">
    <location>
        <begin position="424"/>
        <end position="791"/>
    </location>
</feature>
<evidence type="ECO:0000256" key="5">
    <source>
        <dbReference type="SAM" id="MobiDB-lite"/>
    </source>
</evidence>
<dbReference type="InterPro" id="IPR007543">
    <property type="entry name" value="LptD_C"/>
</dbReference>
<keyword evidence="1 4" id="KW-0732">Signal</keyword>
<evidence type="ECO:0000313" key="9">
    <source>
        <dbReference type="Proteomes" id="UP000595332"/>
    </source>
</evidence>
<keyword evidence="9" id="KW-1185">Reference proteome</keyword>
<dbReference type="HAMAP" id="MF_01411">
    <property type="entry name" value="LPS_assembly_LptD"/>
    <property type="match status" value="1"/>
</dbReference>
<gene>
    <name evidence="4 8" type="primary">lptD</name>
    <name evidence="8" type="ORF">NEJAP_0780</name>
</gene>
<dbReference type="GO" id="GO:0043165">
    <property type="term" value="P:Gram-negative-bacterium-type cell outer membrane assembly"/>
    <property type="evidence" value="ECO:0007669"/>
    <property type="project" value="UniProtKB-UniRule"/>
</dbReference>
<evidence type="ECO:0000256" key="1">
    <source>
        <dbReference type="ARBA" id="ARBA00022729"/>
    </source>
</evidence>
<evidence type="ECO:0000259" key="7">
    <source>
        <dbReference type="Pfam" id="PF04453"/>
    </source>
</evidence>
<dbReference type="InterPro" id="IPR020889">
    <property type="entry name" value="LipoPS_assembly_LptD"/>
</dbReference>
<comment type="caution">
    <text evidence="4">Lacks conserved residue(s) required for the propagation of feature annotation.</text>
</comment>
<dbReference type="InterPro" id="IPR005653">
    <property type="entry name" value="OstA-like_N"/>
</dbReference>
<keyword evidence="2 4" id="KW-0472">Membrane</keyword>
<feature type="compositionally biased region" description="Basic and acidic residues" evidence="5">
    <location>
        <begin position="120"/>
        <end position="133"/>
    </location>
</feature>
<dbReference type="AlphaFoldDB" id="A0A7R6PLN5"/>
<comment type="subcellular location">
    <subcellularLocation>
        <location evidence="4">Cell outer membrane</location>
    </subcellularLocation>
</comment>
<dbReference type="EMBL" id="AP014546">
    <property type="protein sequence ID" value="BBB28737.1"/>
    <property type="molecule type" value="Genomic_DNA"/>
</dbReference>
<sequence length="877" mass="98880">MSFFKHTSHKLSIAITTALLAQHQPALANQDGWNCRQENGSWDCSSTLPQEAKQVPPNKILPTLISEKTKTPAAYPDQLTTTKNKPATFYPKIDTKRALPTKTTPAVLSATEPKPQANAKESKTPTKSQENHPETSATSSQTDASYAHLGWYPYLNTEDTPSHCSGRYIEPELPEDDGTPFNLKPIIANASEAHTELGQGTALSGSVKIIQGSRSLFSNSATINKETGLINLTGGATYREPGLLFTGKSAQANTSTKITTLDDAQYVLYKNSIRGSVAQISRNEDKTISIKEGTYTQCPPTSDTWEVSAKKIKIDQDKGFGLAESATLRLSGVPVLYVPYFRFPIDDRRQSGFLYPSIRYTESEGLNIDTPYYFNIAANMDDTLTPRFFEKRGLLLENEFRYMNTFSTNTLNTSYLAGDNLTDKNRWLLGIRHTGTPAENWRSDINYLHVSDNDYFDDLGTKLSVSEEVHLNRSGALTYYGNQWKSELLLQSYQTIDDNITPYRRLPQIQISGTPTLNQKWLTASYFAQLTQFDRDLTGLTGRDRITGTRLHIEPELTAAFRNDSGYIKPGVKLWYSQYSLNNQVNGLNDSPSLSVPIISIDSGLFFERDFKLLNNSYQQTLEPRLFALYVPEHDQSASPVFDTTTYSFDYASLFRNNRFSGYDRIGDTKQLSLGLTSRLIDPKGREAVSASVGQAIYFADRAVSLDSTTPTDSTSKYSDIATRVNWRPNQRVNVTFNANFNHEDIRNTENNLAVRYQEDINRLISLSYRFSEDVREQSTTSFLWPVSKNWSTLGVWQYDWMTSDNIDIAFGLEYESCCWKTRVITRQWLKDNDEKDTALYLQFVLKGLGSVGSSGDSDFIEKITGFEQREETNDQF</sequence>
<protein>
    <recommendedName>
        <fullName evidence="4">LPS-assembly protein LptD</fullName>
    </recommendedName>
</protein>
<proteinExistence type="inferred from homology"/>
<reference evidence="8 9" key="1">
    <citation type="journal article" date="2008" name="Int. J. Syst. Evol. Microbiol.">
        <title>Neptunomonas japonica sp. nov., an Osedax japonicus symbiont-like bacterium isolated from sediment adjacent to sperm whale carcasses off Kagoshima, Japan.</title>
        <authorList>
            <person name="Miyazaki M."/>
            <person name="Nogi Y."/>
            <person name="Fujiwara Y."/>
            <person name="Kawato M."/>
            <person name="Kubokawa K."/>
            <person name="Horikoshi K."/>
        </authorList>
    </citation>
    <scope>NUCLEOTIDE SEQUENCE [LARGE SCALE GENOMIC DNA]</scope>
    <source>
        <strain evidence="8 9">JAMM 1380</strain>
    </source>
</reference>
<name>A0A7R6PLN5_9GAMM</name>
<keyword evidence="3 4" id="KW-0998">Cell outer membrane</keyword>
<evidence type="ECO:0000256" key="4">
    <source>
        <dbReference type="HAMAP-Rule" id="MF_01411"/>
    </source>
</evidence>